<proteinExistence type="predicted"/>
<evidence type="ECO:0000313" key="1">
    <source>
        <dbReference type="EMBL" id="KAG0532761.1"/>
    </source>
</evidence>
<gene>
    <name evidence="1" type="ORF">BDA96_04G134900</name>
    <name evidence="2" type="ORF">BDA96_04G135000</name>
</gene>
<dbReference type="EMBL" id="CM027683">
    <property type="protein sequence ID" value="KAG0532761.1"/>
    <property type="molecule type" value="Genomic_DNA"/>
</dbReference>
<sequence length="113" mass="13098">MVVLQLLEGHHRELDLCHSSLPSSAPTSWLQSGIVKDGDLSYFRWYVFNFKYIESRSTELFSVPGFCFLENSCNTLTRNLARSNGELLDEKKLETNTKTRTMMQWIFLRSATI</sequence>
<comment type="caution">
    <text evidence="1">The sequence shown here is derived from an EMBL/GenBank/DDBJ whole genome shotgun (WGS) entry which is preliminary data.</text>
</comment>
<evidence type="ECO:0000313" key="3">
    <source>
        <dbReference type="Proteomes" id="UP000807115"/>
    </source>
</evidence>
<organism evidence="1 3">
    <name type="scientific">Sorghum bicolor</name>
    <name type="common">Sorghum</name>
    <name type="synonym">Sorghum vulgare</name>
    <dbReference type="NCBI Taxonomy" id="4558"/>
    <lineage>
        <taxon>Eukaryota</taxon>
        <taxon>Viridiplantae</taxon>
        <taxon>Streptophyta</taxon>
        <taxon>Embryophyta</taxon>
        <taxon>Tracheophyta</taxon>
        <taxon>Spermatophyta</taxon>
        <taxon>Magnoliopsida</taxon>
        <taxon>Liliopsida</taxon>
        <taxon>Poales</taxon>
        <taxon>Poaceae</taxon>
        <taxon>PACMAD clade</taxon>
        <taxon>Panicoideae</taxon>
        <taxon>Andropogonodae</taxon>
        <taxon>Andropogoneae</taxon>
        <taxon>Sorghinae</taxon>
        <taxon>Sorghum</taxon>
    </lineage>
</organism>
<name>A0A921R548_SORBI</name>
<evidence type="ECO:0000313" key="2">
    <source>
        <dbReference type="EMBL" id="KAG0532762.1"/>
    </source>
</evidence>
<dbReference type="EMBL" id="CM027683">
    <property type="protein sequence ID" value="KAG0532762.1"/>
    <property type="molecule type" value="Genomic_DNA"/>
</dbReference>
<dbReference type="AlphaFoldDB" id="A0A921R548"/>
<protein>
    <submittedName>
        <fullName evidence="1">Uncharacterized protein</fullName>
    </submittedName>
</protein>
<accession>A0A921R548</accession>
<reference evidence="1" key="1">
    <citation type="journal article" date="2019" name="BMC Genomics">
        <title>A new reference genome for Sorghum bicolor reveals high levels of sequence similarity between sweet and grain genotypes: implications for the genetics of sugar metabolism.</title>
        <authorList>
            <person name="Cooper E.A."/>
            <person name="Brenton Z.W."/>
            <person name="Flinn B.S."/>
            <person name="Jenkins J."/>
            <person name="Shu S."/>
            <person name="Flowers D."/>
            <person name="Luo F."/>
            <person name="Wang Y."/>
            <person name="Xia P."/>
            <person name="Barry K."/>
            <person name="Daum C."/>
            <person name="Lipzen A."/>
            <person name="Yoshinaga Y."/>
            <person name="Schmutz J."/>
            <person name="Saski C."/>
            <person name="Vermerris W."/>
            <person name="Kresovich S."/>
        </authorList>
    </citation>
    <scope>NUCLEOTIDE SEQUENCE</scope>
</reference>
<reference evidence="1" key="2">
    <citation type="submission" date="2020-10" db="EMBL/GenBank/DDBJ databases">
        <authorList>
            <person name="Cooper E.A."/>
            <person name="Brenton Z.W."/>
            <person name="Flinn B.S."/>
            <person name="Jenkins J."/>
            <person name="Shu S."/>
            <person name="Flowers D."/>
            <person name="Luo F."/>
            <person name="Wang Y."/>
            <person name="Xia P."/>
            <person name="Barry K."/>
            <person name="Daum C."/>
            <person name="Lipzen A."/>
            <person name="Yoshinaga Y."/>
            <person name="Schmutz J."/>
            <person name="Saski C."/>
            <person name="Vermerris W."/>
            <person name="Kresovich S."/>
        </authorList>
    </citation>
    <scope>NUCLEOTIDE SEQUENCE</scope>
</reference>
<dbReference type="Proteomes" id="UP000807115">
    <property type="component" value="Chromosome 4"/>
</dbReference>